<comment type="miscellaneous">
    <text evidence="14">The active site is a redox-active disulfide bond.</text>
</comment>
<dbReference type="InterPro" id="IPR036188">
    <property type="entry name" value="FAD/NAD-bd_sf"/>
</dbReference>
<evidence type="ECO:0000256" key="1">
    <source>
        <dbReference type="ARBA" id="ARBA00004496"/>
    </source>
</evidence>
<dbReference type="SUPFAM" id="SSF51905">
    <property type="entry name" value="FAD/NAD(P)-binding domain"/>
    <property type="match status" value="1"/>
</dbReference>
<evidence type="ECO:0000256" key="7">
    <source>
        <dbReference type="ARBA" id="ARBA00022823"/>
    </source>
</evidence>
<evidence type="ECO:0000256" key="4">
    <source>
        <dbReference type="ARBA" id="ARBA00016961"/>
    </source>
</evidence>
<dbReference type="InterPro" id="IPR003016">
    <property type="entry name" value="2-oxoA_DH_lipoyl-BS"/>
</dbReference>
<dbReference type="PANTHER" id="PTHR22912:SF217">
    <property type="entry name" value="DIHYDROLIPOYL DEHYDROGENASE"/>
    <property type="match status" value="1"/>
</dbReference>
<dbReference type="Gene3D" id="3.50.50.60">
    <property type="entry name" value="FAD/NAD(P)-binding domain"/>
    <property type="match status" value="2"/>
</dbReference>
<dbReference type="Pfam" id="PF00364">
    <property type="entry name" value="Biotin_lipoyl"/>
    <property type="match status" value="1"/>
</dbReference>
<comment type="catalytic activity">
    <reaction evidence="13 14">
        <text>N(6)-[(R)-dihydrolipoyl]-L-lysyl-[protein] + NAD(+) = N(6)-[(R)-lipoyl]-L-lysyl-[protein] + NADH + H(+)</text>
        <dbReference type="Rhea" id="RHEA:15045"/>
        <dbReference type="Rhea" id="RHEA-COMP:10474"/>
        <dbReference type="Rhea" id="RHEA-COMP:10475"/>
        <dbReference type="ChEBI" id="CHEBI:15378"/>
        <dbReference type="ChEBI" id="CHEBI:57540"/>
        <dbReference type="ChEBI" id="CHEBI:57945"/>
        <dbReference type="ChEBI" id="CHEBI:83099"/>
        <dbReference type="ChEBI" id="CHEBI:83100"/>
        <dbReference type="EC" id="1.8.1.4"/>
    </reaction>
</comment>
<comment type="subcellular location">
    <subcellularLocation>
        <location evidence="1">Cytoplasm</location>
    </subcellularLocation>
</comment>
<keyword evidence="10 14" id="KW-0520">NAD</keyword>
<dbReference type="PROSITE" id="PS00076">
    <property type="entry name" value="PYRIDINE_REDOX_1"/>
    <property type="match status" value="1"/>
</dbReference>
<keyword evidence="6 14" id="KW-0285">Flavoprotein</keyword>
<dbReference type="RefSeq" id="WP_268048166.1">
    <property type="nucleotide sequence ID" value="NZ_JAPQES010000001.1"/>
</dbReference>
<dbReference type="PROSITE" id="PS00189">
    <property type="entry name" value="LIPOYL"/>
    <property type="match status" value="1"/>
</dbReference>
<dbReference type="PRINTS" id="PR00368">
    <property type="entry name" value="FADPNR"/>
</dbReference>
<keyword evidence="5" id="KW-0963">Cytoplasm</keyword>
<comment type="similarity">
    <text evidence="2 14">Belongs to the class-I pyridine nucleotide-disulfide oxidoreductase family.</text>
</comment>
<dbReference type="GO" id="GO:0004148">
    <property type="term" value="F:dihydrolipoyl dehydrogenase (NADH) activity"/>
    <property type="evidence" value="ECO:0007669"/>
    <property type="project" value="UniProtKB-EC"/>
</dbReference>
<evidence type="ECO:0000256" key="3">
    <source>
        <dbReference type="ARBA" id="ARBA00012608"/>
    </source>
</evidence>
<dbReference type="SUPFAM" id="SSF55424">
    <property type="entry name" value="FAD/NAD-linked reductases, dimerisation (C-terminal) domain"/>
    <property type="match status" value="1"/>
</dbReference>
<dbReference type="Pfam" id="PF07992">
    <property type="entry name" value="Pyr_redox_2"/>
    <property type="match status" value="1"/>
</dbReference>
<dbReference type="NCBIfam" id="TIGR01350">
    <property type="entry name" value="lipoamide_DH"/>
    <property type="match status" value="1"/>
</dbReference>
<dbReference type="PIRSF" id="PIRSF000350">
    <property type="entry name" value="Mercury_reductase_MerA"/>
    <property type="match status" value="1"/>
</dbReference>
<proteinExistence type="inferred from homology"/>
<evidence type="ECO:0000256" key="5">
    <source>
        <dbReference type="ARBA" id="ARBA00022490"/>
    </source>
</evidence>
<evidence type="ECO:0000256" key="10">
    <source>
        <dbReference type="ARBA" id="ARBA00023027"/>
    </source>
</evidence>
<evidence type="ECO:0000256" key="2">
    <source>
        <dbReference type="ARBA" id="ARBA00007532"/>
    </source>
</evidence>
<evidence type="ECO:0000256" key="11">
    <source>
        <dbReference type="ARBA" id="ARBA00023157"/>
    </source>
</evidence>
<dbReference type="Gene3D" id="2.40.50.100">
    <property type="match status" value="1"/>
</dbReference>
<comment type="cofactor">
    <cofactor evidence="14">
        <name>FAD</name>
        <dbReference type="ChEBI" id="CHEBI:57692"/>
    </cofactor>
    <text evidence="14">Binds 1 FAD per subunit.</text>
</comment>
<evidence type="ECO:0000313" key="16">
    <source>
        <dbReference type="EMBL" id="MCY6369796.1"/>
    </source>
</evidence>
<keyword evidence="7" id="KW-0450">Lipoyl</keyword>
<evidence type="ECO:0000256" key="13">
    <source>
        <dbReference type="ARBA" id="ARBA00049187"/>
    </source>
</evidence>
<dbReference type="InterPro" id="IPR001100">
    <property type="entry name" value="Pyr_nuc-diS_OxRdtase"/>
</dbReference>
<dbReference type="PROSITE" id="PS50968">
    <property type="entry name" value="BIOTINYL_LIPOYL"/>
    <property type="match status" value="1"/>
</dbReference>
<evidence type="ECO:0000256" key="14">
    <source>
        <dbReference type="RuleBase" id="RU003692"/>
    </source>
</evidence>
<organism evidence="16 17">
    <name type="scientific">Clostridium ganghwense</name>
    <dbReference type="NCBI Taxonomy" id="312089"/>
    <lineage>
        <taxon>Bacteria</taxon>
        <taxon>Bacillati</taxon>
        <taxon>Bacillota</taxon>
        <taxon>Clostridia</taxon>
        <taxon>Eubacteriales</taxon>
        <taxon>Clostridiaceae</taxon>
        <taxon>Clostridium</taxon>
    </lineage>
</organism>
<dbReference type="InterPro" id="IPR050151">
    <property type="entry name" value="Class-I_Pyr_Nuc-Dis_Oxidored"/>
</dbReference>
<feature type="domain" description="Lipoyl-binding" evidence="15">
    <location>
        <begin position="1"/>
        <end position="76"/>
    </location>
</feature>
<keyword evidence="17" id="KW-1185">Reference proteome</keyword>
<sequence>MIEIKLEKLSGHDNNGKVGKVNVKIGDTVKEGDILLQVESKKGNFPVKSNTNGKIVKILVEEDQTVTKGDILFKLEDEKNTNNTSKTSTSKPSGNFNYFSSIMKPKNEEIEADITIIGGGPGGYVAAIHAAKQKAKVVLIEKEKVGGTCLNWGCIPTKALVRSSEVYKHMKTADEFGLFAENVSVDMKKVVERKNNIKNQLINGIEYLLDKHKVKKIDGVGEIFDENTVFVKNKRTHTTIKTKNIIIATGSKTSTSPIKEIDPNYLLTSKEALDLKTLPKQIVIVGGGVIGIEFAFIFANFGVDVFVVEFADKILASLDDDVCNEITAIAQNSGIKIYTNSKVEAIDKNENGNCIVTFTKDNEKRYISSDKVLVAIGRQPYFEGLSIENLGIEMTENKQGIKVNERMQTNIPNIYAIGDVTNIIQLAHAASHQGIIAVDNILGKDKIMDYSSIPSAIFTNPEIATVGICEKAAKLKEIDVEVGKFPFSANGKALTLGESRGFVKIIKDKSTGKIIGSTIIGPHATDLLAVVTLGIKNNLTTKQITETIFAHPTTAEAIHEASLEVEGGAIHFVK</sequence>
<protein>
    <recommendedName>
        <fullName evidence="4 14">Dihydrolipoyl dehydrogenase</fullName>
        <ecNumber evidence="3 14">1.8.1.4</ecNumber>
    </recommendedName>
</protein>
<dbReference type="InterPro" id="IPR000089">
    <property type="entry name" value="Biotin_lipoyl"/>
</dbReference>
<dbReference type="InterPro" id="IPR012999">
    <property type="entry name" value="Pyr_OxRdtase_I_AS"/>
</dbReference>
<evidence type="ECO:0000256" key="8">
    <source>
        <dbReference type="ARBA" id="ARBA00022827"/>
    </source>
</evidence>
<evidence type="ECO:0000256" key="9">
    <source>
        <dbReference type="ARBA" id="ARBA00023002"/>
    </source>
</evidence>
<name>A0ABT4CNZ6_9CLOT</name>
<keyword evidence="12 14" id="KW-0676">Redox-active center</keyword>
<dbReference type="SUPFAM" id="SSF51230">
    <property type="entry name" value="Single hybrid motif"/>
    <property type="match status" value="1"/>
</dbReference>
<evidence type="ECO:0000256" key="12">
    <source>
        <dbReference type="ARBA" id="ARBA00023284"/>
    </source>
</evidence>
<dbReference type="Pfam" id="PF02852">
    <property type="entry name" value="Pyr_redox_dim"/>
    <property type="match status" value="1"/>
</dbReference>
<dbReference type="EC" id="1.8.1.4" evidence="3 14"/>
<dbReference type="PANTHER" id="PTHR22912">
    <property type="entry name" value="DISULFIDE OXIDOREDUCTASE"/>
    <property type="match status" value="1"/>
</dbReference>
<dbReference type="InterPro" id="IPR023753">
    <property type="entry name" value="FAD/NAD-binding_dom"/>
</dbReference>
<dbReference type="PRINTS" id="PR00411">
    <property type="entry name" value="PNDRDTASEI"/>
</dbReference>
<accession>A0ABT4CNZ6</accession>
<dbReference type="InterPro" id="IPR006258">
    <property type="entry name" value="Lipoamide_DH"/>
</dbReference>
<gene>
    <name evidence="16" type="primary">lpdA</name>
    <name evidence="16" type="ORF">OXH55_04030</name>
</gene>
<evidence type="ECO:0000256" key="6">
    <source>
        <dbReference type="ARBA" id="ARBA00022630"/>
    </source>
</evidence>
<evidence type="ECO:0000259" key="15">
    <source>
        <dbReference type="PROSITE" id="PS50968"/>
    </source>
</evidence>
<keyword evidence="9 14" id="KW-0560">Oxidoreductase</keyword>
<reference evidence="16" key="1">
    <citation type="submission" date="2022-12" db="EMBL/GenBank/DDBJ databases">
        <authorList>
            <person name="Wang J."/>
        </authorList>
    </citation>
    <scope>NUCLEOTIDE SEQUENCE</scope>
    <source>
        <strain evidence="16">HY-42-06</strain>
    </source>
</reference>
<keyword evidence="11" id="KW-1015">Disulfide bond</keyword>
<dbReference type="InterPro" id="IPR016156">
    <property type="entry name" value="FAD/NAD-linked_Rdtase_dimer_sf"/>
</dbReference>
<evidence type="ECO:0000313" key="17">
    <source>
        <dbReference type="Proteomes" id="UP001079657"/>
    </source>
</evidence>
<dbReference type="EMBL" id="JAPQES010000001">
    <property type="protein sequence ID" value="MCY6369796.1"/>
    <property type="molecule type" value="Genomic_DNA"/>
</dbReference>
<dbReference type="InterPro" id="IPR011053">
    <property type="entry name" value="Single_hybrid_motif"/>
</dbReference>
<dbReference type="Gene3D" id="3.30.390.30">
    <property type="match status" value="1"/>
</dbReference>
<dbReference type="CDD" id="cd06849">
    <property type="entry name" value="lipoyl_domain"/>
    <property type="match status" value="1"/>
</dbReference>
<comment type="caution">
    <text evidence="16">The sequence shown here is derived from an EMBL/GenBank/DDBJ whole genome shotgun (WGS) entry which is preliminary data.</text>
</comment>
<dbReference type="Proteomes" id="UP001079657">
    <property type="component" value="Unassembled WGS sequence"/>
</dbReference>
<keyword evidence="8 14" id="KW-0274">FAD</keyword>
<dbReference type="InterPro" id="IPR004099">
    <property type="entry name" value="Pyr_nucl-diS_OxRdtase_dimer"/>
</dbReference>